<dbReference type="AlphaFoldDB" id="A0A2B4SXA1"/>
<keyword evidence="9" id="KW-0443">Lipid metabolism</keyword>
<feature type="transmembrane region" description="Helical" evidence="9">
    <location>
        <begin position="41"/>
        <end position="60"/>
    </location>
</feature>
<feature type="binding site" evidence="7">
    <location>
        <position position="27"/>
    </location>
    <ligand>
        <name>Ca(2+)</name>
        <dbReference type="ChEBI" id="CHEBI:29108"/>
    </ligand>
</feature>
<keyword evidence="8" id="KW-0862">Zinc</keyword>
<feature type="transmembrane region" description="Helical" evidence="9">
    <location>
        <begin position="147"/>
        <end position="164"/>
    </location>
</feature>
<keyword evidence="3 9" id="KW-0812">Transmembrane</keyword>
<feature type="binding site" evidence="7">
    <location>
        <position position="22"/>
    </location>
    <ligand>
        <name>Ca(2+)</name>
        <dbReference type="ChEBI" id="CHEBI:29108"/>
    </ligand>
</feature>
<evidence type="ECO:0000256" key="6">
    <source>
        <dbReference type="ARBA" id="ARBA00023136"/>
    </source>
</evidence>
<protein>
    <recommendedName>
        <fullName evidence="9">Alkaline ceramidase</fullName>
        <ecNumber evidence="9">3.5.1.-</ecNumber>
    </recommendedName>
</protein>
<gene>
    <name evidence="10" type="primary">ACER3</name>
    <name evidence="10" type="ORF">AWC38_SpisGene1099</name>
</gene>
<evidence type="ECO:0000256" key="3">
    <source>
        <dbReference type="ARBA" id="ARBA00022692"/>
    </source>
</evidence>
<proteinExistence type="inferred from homology"/>
<dbReference type="Proteomes" id="UP000225706">
    <property type="component" value="Unassembled WGS sequence"/>
</dbReference>
<feature type="transmembrane region" description="Helical" evidence="9">
    <location>
        <begin position="93"/>
        <end position="111"/>
    </location>
</feature>
<dbReference type="PANTHER" id="PTHR46187:SF3">
    <property type="entry name" value="ALKALINE CERAMIDASE 3"/>
    <property type="match status" value="1"/>
</dbReference>
<evidence type="ECO:0000256" key="4">
    <source>
        <dbReference type="ARBA" id="ARBA00022801"/>
    </source>
</evidence>
<evidence type="ECO:0000256" key="2">
    <source>
        <dbReference type="ARBA" id="ARBA00009780"/>
    </source>
</evidence>
<keyword evidence="6 9" id="KW-0472">Membrane</keyword>
<reference evidence="11" key="1">
    <citation type="journal article" date="2017" name="bioRxiv">
        <title>Comparative analysis of the genomes of Stylophora pistillata and Acropora digitifera provides evidence for extensive differences between species of corals.</title>
        <authorList>
            <person name="Voolstra C.R."/>
            <person name="Li Y."/>
            <person name="Liew Y.J."/>
            <person name="Baumgarten S."/>
            <person name="Zoccola D."/>
            <person name="Flot J.-F."/>
            <person name="Tambutte S."/>
            <person name="Allemand D."/>
            <person name="Aranda M."/>
        </authorList>
    </citation>
    <scope>NUCLEOTIDE SEQUENCE [LARGE SCALE GENOMIC DNA]</scope>
</reference>
<feature type="transmembrane region" description="Helical" evidence="9">
    <location>
        <begin position="123"/>
        <end position="141"/>
    </location>
</feature>
<sequence length="295" mass="33696">MAPISTSGNDEGFWGEATSTIDWCEENYVVTSYLAEFWNTISNWAFLIPPFFGAVLTWEYKIERRYTLAFVSLLVVGIGSLCFHATLLYEMQLLDELPMIYGTCVLIFCICHCSHRPRDHNQTLTLCLIVCCAMITLVYLTVVNPLIFQWAYGILVATLVVKTSMAFRKHKGSKKLLSISLASYAIGFMFWNIDNNFCPSVREIRNVTFAPIRPFTQLHAIWHTLAAIGSYYHVLFSIDIRLRCLGRVTHIKLCHGWLPFVYPSWESSEKDVLPTVTHSATIFLLLFGLIIKVLK</sequence>
<comment type="function">
    <text evidence="9">Hydrolyzes the sphingolipid ceramide into sphingosine and free fatty acid.</text>
</comment>
<feature type="transmembrane region" description="Helical" evidence="9">
    <location>
        <begin position="176"/>
        <end position="193"/>
    </location>
</feature>
<feature type="binding site" evidence="7">
    <location>
        <position position="23"/>
    </location>
    <ligand>
        <name>Ca(2+)</name>
        <dbReference type="ChEBI" id="CHEBI:29108"/>
    </ligand>
</feature>
<keyword evidence="4 9" id="KW-0378">Hydrolase</keyword>
<feature type="transmembrane region" description="Helical" evidence="9">
    <location>
        <begin position="67"/>
        <end position="87"/>
    </location>
</feature>
<comment type="caution">
    <text evidence="10">The sequence shown here is derived from an EMBL/GenBank/DDBJ whole genome shotgun (WGS) entry which is preliminary data.</text>
</comment>
<dbReference type="STRING" id="50429.A0A2B4SXA1"/>
<feature type="transmembrane region" description="Helical" evidence="9">
    <location>
        <begin position="272"/>
        <end position="294"/>
    </location>
</feature>
<dbReference type="GO" id="GO:0071602">
    <property type="term" value="P:phytosphingosine biosynthetic process"/>
    <property type="evidence" value="ECO:0007669"/>
    <property type="project" value="TreeGrafter"/>
</dbReference>
<dbReference type="PANTHER" id="PTHR46187">
    <property type="entry name" value="ALKALINE CERAMIDASE 3"/>
    <property type="match status" value="1"/>
</dbReference>
<name>A0A2B4SXA1_STYPI</name>
<evidence type="ECO:0000256" key="7">
    <source>
        <dbReference type="PIRSR" id="PIRSR608901-1"/>
    </source>
</evidence>
<dbReference type="Pfam" id="PF05875">
    <property type="entry name" value="Ceramidase"/>
    <property type="match status" value="1"/>
</dbReference>
<comment type="subcellular location">
    <subcellularLocation>
        <location evidence="1">Membrane</location>
        <topology evidence="1">Multi-pass membrane protein</topology>
    </subcellularLocation>
</comment>
<keyword evidence="11" id="KW-1185">Reference proteome</keyword>
<evidence type="ECO:0000256" key="5">
    <source>
        <dbReference type="ARBA" id="ARBA00022989"/>
    </source>
</evidence>
<keyword evidence="7" id="KW-0106">Calcium</keyword>
<comment type="similarity">
    <text evidence="2 9">Belongs to the alkaline ceramidase family.</text>
</comment>
<dbReference type="GO" id="GO:0006672">
    <property type="term" value="P:ceramide metabolic process"/>
    <property type="evidence" value="ECO:0007669"/>
    <property type="project" value="InterPro"/>
</dbReference>
<feature type="binding site" evidence="8">
    <location>
        <position position="219"/>
    </location>
    <ligand>
        <name>Zn(2+)</name>
        <dbReference type="ChEBI" id="CHEBI:29105"/>
        <note>catalytic</note>
    </ligand>
</feature>
<dbReference type="GO" id="GO:0005789">
    <property type="term" value="C:endoplasmic reticulum membrane"/>
    <property type="evidence" value="ECO:0007669"/>
    <property type="project" value="TreeGrafter"/>
</dbReference>
<feature type="binding site" evidence="8">
    <location>
        <position position="223"/>
    </location>
    <ligand>
        <name>Zn(2+)</name>
        <dbReference type="ChEBI" id="CHEBI:29105"/>
        <note>catalytic</note>
    </ligand>
</feature>
<dbReference type="GO" id="GO:0046872">
    <property type="term" value="F:metal ion binding"/>
    <property type="evidence" value="ECO:0007669"/>
    <property type="project" value="UniProtKB-KW"/>
</dbReference>
<keyword evidence="5 9" id="KW-1133">Transmembrane helix</keyword>
<feature type="binding site" evidence="7">
    <location>
        <position position="25"/>
    </location>
    <ligand>
        <name>Ca(2+)</name>
        <dbReference type="ChEBI" id="CHEBI:29108"/>
    </ligand>
</feature>
<dbReference type="InterPro" id="IPR008901">
    <property type="entry name" value="ACER"/>
</dbReference>
<dbReference type="OrthoDB" id="187171at2759"/>
<accession>A0A2B4SXA1</accession>
<dbReference type="EC" id="3.5.1.-" evidence="9"/>
<dbReference type="EMBL" id="LSMT01000007">
    <property type="protein sequence ID" value="PFX33956.1"/>
    <property type="molecule type" value="Genomic_DNA"/>
</dbReference>
<feature type="binding site" evidence="7">
    <location>
        <position position="36"/>
    </location>
    <ligand>
        <name>Ca(2+)</name>
        <dbReference type="ChEBI" id="CHEBI:29108"/>
    </ligand>
</feature>
<evidence type="ECO:0000313" key="10">
    <source>
        <dbReference type="EMBL" id="PFX33956.1"/>
    </source>
</evidence>
<evidence type="ECO:0000313" key="11">
    <source>
        <dbReference type="Proteomes" id="UP000225706"/>
    </source>
</evidence>
<dbReference type="GO" id="GO:0016811">
    <property type="term" value="F:hydrolase activity, acting on carbon-nitrogen (but not peptide) bonds, in linear amides"/>
    <property type="evidence" value="ECO:0007669"/>
    <property type="project" value="InterPro"/>
</dbReference>
<organism evidence="10 11">
    <name type="scientific">Stylophora pistillata</name>
    <name type="common">Smooth cauliflower coral</name>
    <dbReference type="NCBI Taxonomy" id="50429"/>
    <lineage>
        <taxon>Eukaryota</taxon>
        <taxon>Metazoa</taxon>
        <taxon>Cnidaria</taxon>
        <taxon>Anthozoa</taxon>
        <taxon>Hexacorallia</taxon>
        <taxon>Scleractinia</taxon>
        <taxon>Astrocoeniina</taxon>
        <taxon>Pocilloporidae</taxon>
        <taxon>Stylophora</taxon>
    </lineage>
</organism>
<evidence type="ECO:0000256" key="8">
    <source>
        <dbReference type="PIRSR" id="PIRSR608901-2"/>
    </source>
</evidence>
<feature type="binding site" evidence="8">
    <location>
        <position position="84"/>
    </location>
    <ligand>
        <name>Zn(2+)</name>
        <dbReference type="ChEBI" id="CHEBI:29105"/>
        <note>catalytic</note>
    </ligand>
</feature>
<comment type="cofactor">
    <cofactor evidence="8">
        <name>Zn(2+)</name>
        <dbReference type="ChEBI" id="CHEBI:29105"/>
    </cofactor>
</comment>
<evidence type="ECO:0000256" key="1">
    <source>
        <dbReference type="ARBA" id="ARBA00004141"/>
    </source>
</evidence>
<keyword evidence="7" id="KW-0479">Metal-binding</keyword>
<evidence type="ECO:0000256" key="9">
    <source>
        <dbReference type="RuleBase" id="RU364079"/>
    </source>
</evidence>